<dbReference type="InterPro" id="IPR013356">
    <property type="entry name" value="T2SS_GspD"/>
</dbReference>
<dbReference type="InterPro" id="IPR005644">
    <property type="entry name" value="NolW-like"/>
</dbReference>
<dbReference type="InterPro" id="IPR038591">
    <property type="entry name" value="NolW-like_sf"/>
</dbReference>
<feature type="transmembrane region" description="Helical" evidence="11">
    <location>
        <begin position="21"/>
        <end position="43"/>
    </location>
</feature>
<protein>
    <submittedName>
        <fullName evidence="15">Type II secretion system protein D</fullName>
    </submittedName>
</protein>
<evidence type="ECO:0000259" key="12">
    <source>
        <dbReference type="Pfam" id="PF00263"/>
    </source>
</evidence>
<feature type="domain" description="GspD-like N0" evidence="14">
    <location>
        <begin position="75"/>
        <end position="142"/>
    </location>
</feature>
<evidence type="ECO:0000256" key="9">
    <source>
        <dbReference type="ARBA" id="ARBA00023237"/>
    </source>
</evidence>
<dbReference type="Proteomes" id="UP000234460">
    <property type="component" value="Chromosome LMANV2"/>
</dbReference>
<sequence length="615" mass="68712">MWKEVARFSPTNLLSETKKMSGTISQLSIFRIFSLLILLFLVWDKPVFPQSKKKTSAKTKSVTQEEPSEKTFYANWRDTELNDFLKGMSAILKKNILLDESLKGKKITIISQKEIPIKNGFIFMKSVLESLGFGVVEEPDLISIVKIKDALARSPIVRVGKELIPEEEVGDYRTITQVIPIENVKPEELEPILKRLTSPNTDVIVYRNTNTIVLSGSAADINKLLVLVSEFDVKIEEATPGSISSAGDIHIYTLEYSEAEKIAATLVKLDNPVIQSEDLGSERKPPPPGQPMPKVDKIKAVGHKESNSVIVTATNAEWAEIRKIIKVLDSARKQVLLEVLIVELTSSDLNDFGIDWRYKGEAFGQFNSGLSKEANIINSNGQVNPNINTLSGFSLGFLKAGSEQIIGILSANQGNENFNVLSAPQVLTVDNQEAEISVGQDVPVRTQSRNAGTGGTNAVTVDNYEYRPTGIKLKFTPHVNKNNKITLELFQEIKNIAEIALAGGNPTFNRREIKTSISIENTQSIVIGGLISNDKQKRIIKIPFLGDIPYLGHLFKRTTEKIKKTNLMVFITPHILDSRETADKMTVKKKMQQERYELERERILNKEREIRERGD</sequence>
<dbReference type="Pfam" id="PF00263">
    <property type="entry name" value="Secretin"/>
    <property type="match status" value="1"/>
</dbReference>
<gene>
    <name evidence="15" type="ORF">LMANV2_590063</name>
</gene>
<accession>A0AAQ1SPU7</accession>
<evidence type="ECO:0000259" key="13">
    <source>
        <dbReference type="Pfam" id="PF03958"/>
    </source>
</evidence>
<evidence type="ECO:0000256" key="5">
    <source>
        <dbReference type="ARBA" id="ARBA00022692"/>
    </source>
</evidence>
<organism evidence="15 16">
    <name type="scientific">Leptospira interrogans serovar Manilae</name>
    <dbReference type="NCBI Taxonomy" id="214675"/>
    <lineage>
        <taxon>Bacteria</taxon>
        <taxon>Pseudomonadati</taxon>
        <taxon>Spirochaetota</taxon>
        <taxon>Spirochaetia</taxon>
        <taxon>Leptospirales</taxon>
        <taxon>Leptospiraceae</taxon>
        <taxon>Leptospira</taxon>
    </lineage>
</organism>
<evidence type="ECO:0000256" key="11">
    <source>
        <dbReference type="SAM" id="Phobius"/>
    </source>
</evidence>
<keyword evidence="7" id="KW-0653">Protein transport</keyword>
<dbReference type="GO" id="GO:0015628">
    <property type="term" value="P:protein secretion by the type II secretion system"/>
    <property type="evidence" value="ECO:0007669"/>
    <property type="project" value="InterPro"/>
</dbReference>
<dbReference type="Pfam" id="PF21305">
    <property type="entry name" value="type_II_gspD_N0"/>
    <property type="match status" value="1"/>
</dbReference>
<evidence type="ECO:0000256" key="3">
    <source>
        <dbReference type="ARBA" id="ARBA00022448"/>
    </source>
</evidence>
<evidence type="ECO:0000256" key="6">
    <source>
        <dbReference type="ARBA" id="ARBA00022729"/>
    </source>
</evidence>
<comment type="caution">
    <text evidence="15">The sequence shown here is derived from an EMBL/GenBank/DDBJ whole genome shotgun (WGS) entry which is preliminary data.</text>
</comment>
<dbReference type="AlphaFoldDB" id="A0AAQ1SPU7"/>
<feature type="domain" description="NolW-like" evidence="13">
    <location>
        <begin position="176"/>
        <end position="235"/>
    </location>
</feature>
<name>A0AAQ1SPU7_LEPIR</name>
<evidence type="ECO:0000313" key="15">
    <source>
        <dbReference type="EMBL" id="SOR62965.1"/>
    </source>
</evidence>
<evidence type="ECO:0000256" key="7">
    <source>
        <dbReference type="ARBA" id="ARBA00022927"/>
    </source>
</evidence>
<evidence type="ECO:0000256" key="2">
    <source>
        <dbReference type="ARBA" id="ARBA00006980"/>
    </source>
</evidence>
<keyword evidence="6" id="KW-0732">Signal</keyword>
<evidence type="ECO:0000313" key="16">
    <source>
        <dbReference type="Proteomes" id="UP000234460"/>
    </source>
</evidence>
<keyword evidence="4" id="KW-1134">Transmembrane beta strand</keyword>
<keyword evidence="8 11" id="KW-0472">Membrane</keyword>
<keyword evidence="3 10" id="KW-0813">Transport</keyword>
<evidence type="ECO:0000259" key="14">
    <source>
        <dbReference type="Pfam" id="PF21305"/>
    </source>
</evidence>
<dbReference type="NCBIfam" id="TIGR02517">
    <property type="entry name" value="type_II_gspD"/>
    <property type="match status" value="1"/>
</dbReference>
<evidence type="ECO:0000256" key="1">
    <source>
        <dbReference type="ARBA" id="ARBA00004442"/>
    </source>
</evidence>
<keyword evidence="5 11" id="KW-0812">Transmembrane</keyword>
<dbReference type="GO" id="GO:0015627">
    <property type="term" value="C:type II protein secretion system complex"/>
    <property type="evidence" value="ECO:0007669"/>
    <property type="project" value="InterPro"/>
</dbReference>
<dbReference type="PANTHER" id="PTHR30332">
    <property type="entry name" value="PROBABLE GENERAL SECRETION PATHWAY PROTEIN D"/>
    <property type="match status" value="1"/>
</dbReference>
<dbReference type="PANTHER" id="PTHR30332:SF24">
    <property type="entry name" value="SECRETIN GSPD-RELATED"/>
    <property type="match status" value="1"/>
</dbReference>
<evidence type="ECO:0000256" key="4">
    <source>
        <dbReference type="ARBA" id="ARBA00022452"/>
    </source>
</evidence>
<evidence type="ECO:0000256" key="8">
    <source>
        <dbReference type="ARBA" id="ARBA00023136"/>
    </source>
</evidence>
<proteinExistence type="inferred from homology"/>
<dbReference type="InterPro" id="IPR001775">
    <property type="entry name" value="GspD/PilQ"/>
</dbReference>
<dbReference type="PRINTS" id="PR01032">
    <property type="entry name" value="PHAGEIV"/>
</dbReference>
<dbReference type="EMBL" id="OEJX01000055">
    <property type="protein sequence ID" value="SOR62965.1"/>
    <property type="molecule type" value="Genomic_DNA"/>
</dbReference>
<dbReference type="InterPro" id="IPR050810">
    <property type="entry name" value="Bact_Secretion_Sys_Channel"/>
</dbReference>
<feature type="domain" description="Type II/III secretion system secretin-like" evidence="12">
    <location>
        <begin position="412"/>
        <end position="576"/>
    </location>
</feature>
<dbReference type="PRINTS" id="PR00811">
    <property type="entry name" value="BCTERIALGSPD"/>
</dbReference>
<dbReference type="GO" id="GO:0009279">
    <property type="term" value="C:cell outer membrane"/>
    <property type="evidence" value="ECO:0007669"/>
    <property type="project" value="UniProtKB-SubCell"/>
</dbReference>
<feature type="domain" description="NolW-like" evidence="13">
    <location>
        <begin position="250"/>
        <end position="334"/>
    </location>
</feature>
<keyword evidence="11" id="KW-1133">Transmembrane helix</keyword>
<evidence type="ECO:0000256" key="10">
    <source>
        <dbReference type="RuleBase" id="RU004004"/>
    </source>
</evidence>
<dbReference type="Pfam" id="PF03958">
    <property type="entry name" value="Secretin_N"/>
    <property type="match status" value="2"/>
</dbReference>
<reference evidence="15 16" key="1">
    <citation type="submission" date="2017-11" db="EMBL/GenBank/DDBJ databases">
        <authorList>
            <person name="Lechat P."/>
        </authorList>
    </citation>
    <scope>NUCLEOTIDE SEQUENCE [LARGE SCALE GENOMIC DNA]</scope>
    <source>
        <strain evidence="15">L495</strain>
    </source>
</reference>
<dbReference type="InterPro" id="IPR049371">
    <property type="entry name" value="GspD-like_N0"/>
</dbReference>
<comment type="subcellular location">
    <subcellularLocation>
        <location evidence="1 10">Cell outer membrane</location>
    </subcellularLocation>
</comment>
<keyword evidence="9" id="KW-0998">Cell outer membrane</keyword>
<dbReference type="InterPro" id="IPR004846">
    <property type="entry name" value="T2SS/T3SS_dom"/>
</dbReference>
<dbReference type="Gene3D" id="3.30.1370.120">
    <property type="match status" value="2"/>
</dbReference>
<comment type="similarity">
    <text evidence="2">Belongs to the bacterial secretin family. GSP D subfamily.</text>
</comment>